<dbReference type="RefSeq" id="WP_368380659.1">
    <property type="nucleotide sequence ID" value="NZ_JBFRYA010000004.1"/>
</dbReference>
<accession>A0ABV3U375</accession>
<comment type="caution">
    <text evidence="1">The sequence shown here is derived from an EMBL/GenBank/DDBJ whole genome shotgun (WGS) entry which is preliminary data.</text>
</comment>
<dbReference type="Proteomes" id="UP001557485">
    <property type="component" value="Unassembled WGS sequence"/>
</dbReference>
<proteinExistence type="predicted"/>
<evidence type="ECO:0000313" key="2">
    <source>
        <dbReference type="Proteomes" id="UP001557485"/>
    </source>
</evidence>
<protein>
    <submittedName>
        <fullName evidence="1">Uncharacterized protein</fullName>
    </submittedName>
</protein>
<keyword evidence="2" id="KW-1185">Reference proteome</keyword>
<name>A0ABV3U375_9GAMM</name>
<evidence type="ECO:0000313" key="1">
    <source>
        <dbReference type="EMBL" id="MEX1668374.1"/>
    </source>
</evidence>
<reference evidence="1 2" key="1">
    <citation type="journal article" date="2011" name="Int. J. Syst. Evol. Microbiol.">
        <title>Zhongshania antarctica gen. nov., sp. nov. and Zhongshania guokunii sp. nov., gammaproteobacteria respectively isolated from coastal attached (fast) ice and surface seawater of the Antarctic.</title>
        <authorList>
            <person name="Li H.J."/>
            <person name="Zhang X.Y."/>
            <person name="Chen C.X."/>
            <person name="Zhang Y.J."/>
            <person name="Gao Z.M."/>
            <person name="Yu Y."/>
            <person name="Chen X.L."/>
            <person name="Chen B."/>
            <person name="Zhang Y.Z."/>
        </authorList>
    </citation>
    <scope>NUCLEOTIDE SEQUENCE [LARGE SCALE GENOMIC DNA]</scope>
    <source>
        <strain evidence="1 2">ZS6-22T</strain>
    </source>
</reference>
<sequence>MSNEIEVLDLFLTLLASGTGAWLSIRYLPMQAKKAEYQWRQRLDSEQQVKSSLCKIDFISHHYLASEYGERFSLSGKSLIDTQKEVISMLREFHFRAFEWMPYLDKKYLDTVRGFLTSSQRALDAHRENCVNRHISDQDDVDGLYNDLLMALSEAVGDALPKIGLTSIQMAGEDG</sequence>
<dbReference type="EMBL" id="JBFRYA010000004">
    <property type="protein sequence ID" value="MEX1668374.1"/>
    <property type="molecule type" value="Genomic_DNA"/>
</dbReference>
<organism evidence="1 2">
    <name type="scientific">Zhongshania guokunii</name>
    <dbReference type="NCBI Taxonomy" id="641783"/>
    <lineage>
        <taxon>Bacteria</taxon>
        <taxon>Pseudomonadati</taxon>
        <taxon>Pseudomonadota</taxon>
        <taxon>Gammaproteobacteria</taxon>
        <taxon>Cellvibrionales</taxon>
        <taxon>Spongiibacteraceae</taxon>
        <taxon>Zhongshania</taxon>
    </lineage>
</organism>
<gene>
    <name evidence="1" type="ORF">AB4876_05590</name>
</gene>